<dbReference type="EMBL" id="NBIV01000014">
    <property type="protein sequence ID" value="PXF48353.1"/>
    <property type="molecule type" value="Genomic_DNA"/>
</dbReference>
<reference evidence="2 3" key="1">
    <citation type="journal article" date="2018" name="Mol. Biol. Evol.">
        <title>Analysis of the draft genome of the red seaweed Gracilariopsis chorda provides insights into genome size evolution in Rhodophyta.</title>
        <authorList>
            <person name="Lee J."/>
            <person name="Yang E.C."/>
            <person name="Graf L."/>
            <person name="Yang J.H."/>
            <person name="Qiu H."/>
            <person name="Zel Zion U."/>
            <person name="Chan C.X."/>
            <person name="Stephens T.G."/>
            <person name="Weber A.P.M."/>
            <person name="Boo G.H."/>
            <person name="Boo S.M."/>
            <person name="Kim K.M."/>
            <person name="Shin Y."/>
            <person name="Jung M."/>
            <person name="Lee S.J."/>
            <person name="Yim H.S."/>
            <person name="Lee J.H."/>
            <person name="Bhattacharya D."/>
            <person name="Yoon H.S."/>
        </authorList>
    </citation>
    <scope>NUCLEOTIDE SEQUENCE [LARGE SCALE GENOMIC DNA]</scope>
    <source>
        <strain evidence="2 3">SKKU-2015</strain>
        <tissue evidence="2">Whole body</tissue>
    </source>
</reference>
<feature type="transmembrane region" description="Helical" evidence="1">
    <location>
        <begin position="52"/>
        <end position="73"/>
    </location>
</feature>
<dbReference type="AlphaFoldDB" id="A0A2V3J1Z3"/>
<keyword evidence="1" id="KW-1133">Transmembrane helix</keyword>
<feature type="transmembrane region" description="Helical" evidence="1">
    <location>
        <begin position="410"/>
        <end position="430"/>
    </location>
</feature>
<feature type="transmembrane region" description="Helical" evidence="1">
    <location>
        <begin position="141"/>
        <end position="162"/>
    </location>
</feature>
<proteinExistence type="predicted"/>
<gene>
    <name evidence="2" type="ORF">BWQ96_01813</name>
</gene>
<comment type="caution">
    <text evidence="2">The sequence shown here is derived from an EMBL/GenBank/DDBJ whole genome shotgun (WGS) entry which is preliminary data.</text>
</comment>
<organism evidence="2 3">
    <name type="scientific">Gracilariopsis chorda</name>
    <dbReference type="NCBI Taxonomy" id="448386"/>
    <lineage>
        <taxon>Eukaryota</taxon>
        <taxon>Rhodophyta</taxon>
        <taxon>Florideophyceae</taxon>
        <taxon>Rhodymeniophycidae</taxon>
        <taxon>Gracilariales</taxon>
        <taxon>Gracilariaceae</taxon>
        <taxon>Gracilariopsis</taxon>
    </lineage>
</organism>
<keyword evidence="3" id="KW-1185">Reference proteome</keyword>
<keyword evidence="1" id="KW-0812">Transmembrane</keyword>
<name>A0A2V3J1Z3_9FLOR</name>
<accession>A0A2V3J1Z3</accession>
<evidence type="ECO:0000313" key="2">
    <source>
        <dbReference type="EMBL" id="PXF48353.1"/>
    </source>
</evidence>
<evidence type="ECO:0000256" key="1">
    <source>
        <dbReference type="SAM" id="Phobius"/>
    </source>
</evidence>
<keyword evidence="1" id="KW-0472">Membrane</keyword>
<sequence length="486" mass="54997">MTEQLKRNSSPAWMKTFHCSQKGLDEDSEWDLHGFYEDKFNDPSNFNLSENAVSLITALLTAFSLILFTDIMYRIAVRARSHRVSKKAVFRYHLLNSFSNPINLLSCFIEKLRSRFSASAPVGGTQNLEWNTLSRSTKRTYTAYFLMGLLTIFVEFLFIFLATNQNKVYDLQLEVPIFEFEDRGCDRIASPVTDSCIQQPLTEKAGFDSRAYLQICSTLSIALNPEGVASTLGNPNYGLVLFALLDTDGVDVTVMYRQINMTQSANIAVILEDGDVYQGLMNVSAKSILSALSNRLRRSNATVLDAYAKDNITEDDSAYNLSITEQIGMPDTASVIVDLENLDLRETHASLSLYPNSSEVELNIAMVLYLHDVARSIMFPTGRARGVKAKDEVLYLDEVETPLAYYNRPWLGVLQSLIICGVLLLIWVFFEATRVKSDIDPRLAWKEFFRSTLTVEDFARGDDEWKEMCWRCDTSGNRSFGFSPRT</sequence>
<dbReference type="Proteomes" id="UP000247409">
    <property type="component" value="Unassembled WGS sequence"/>
</dbReference>
<evidence type="ECO:0000313" key="3">
    <source>
        <dbReference type="Proteomes" id="UP000247409"/>
    </source>
</evidence>
<protein>
    <submittedName>
        <fullName evidence="2">Uncharacterized protein</fullName>
    </submittedName>
</protein>